<accession>A0AAD6GWE0</accession>
<evidence type="ECO:0000313" key="3">
    <source>
        <dbReference type="EMBL" id="KAJ5592322.1"/>
    </source>
</evidence>
<evidence type="ECO:0000313" key="4">
    <source>
        <dbReference type="Proteomes" id="UP001213799"/>
    </source>
</evidence>
<dbReference type="RefSeq" id="XP_056748948.1">
    <property type="nucleotide sequence ID" value="XM_056900280.1"/>
</dbReference>
<keyword evidence="2" id="KW-0472">Membrane</keyword>
<dbReference type="Proteomes" id="UP001213799">
    <property type="component" value="Unassembled WGS sequence"/>
</dbReference>
<organism evidence="3 4">
    <name type="scientific">Penicillium hordei</name>
    <dbReference type="NCBI Taxonomy" id="40994"/>
    <lineage>
        <taxon>Eukaryota</taxon>
        <taxon>Fungi</taxon>
        <taxon>Dikarya</taxon>
        <taxon>Ascomycota</taxon>
        <taxon>Pezizomycotina</taxon>
        <taxon>Eurotiomycetes</taxon>
        <taxon>Eurotiomycetidae</taxon>
        <taxon>Eurotiales</taxon>
        <taxon>Aspergillaceae</taxon>
        <taxon>Penicillium</taxon>
    </lineage>
</organism>
<feature type="transmembrane region" description="Helical" evidence="2">
    <location>
        <begin position="313"/>
        <end position="334"/>
    </location>
</feature>
<evidence type="ECO:0000256" key="1">
    <source>
        <dbReference type="SAM" id="MobiDB-lite"/>
    </source>
</evidence>
<dbReference type="AlphaFoldDB" id="A0AAD6GWE0"/>
<keyword evidence="4" id="KW-1185">Reference proteome</keyword>
<comment type="caution">
    <text evidence="3">The sequence shown here is derived from an EMBL/GenBank/DDBJ whole genome shotgun (WGS) entry which is preliminary data.</text>
</comment>
<dbReference type="PANTHER" id="PTHR37848:SF1">
    <property type="entry name" value="SUN DOMAIN-CONTAINING PROTEIN"/>
    <property type="match status" value="1"/>
</dbReference>
<keyword evidence="2" id="KW-0812">Transmembrane</keyword>
<dbReference type="PANTHER" id="PTHR37848">
    <property type="entry name" value="EXPRESSED PROTEIN"/>
    <property type="match status" value="1"/>
</dbReference>
<dbReference type="EMBL" id="JAQJAE010000005">
    <property type="protein sequence ID" value="KAJ5592322.1"/>
    <property type="molecule type" value="Genomic_DNA"/>
</dbReference>
<gene>
    <name evidence="3" type="ORF">N7537_009226</name>
</gene>
<feature type="region of interest" description="Disordered" evidence="1">
    <location>
        <begin position="1"/>
        <end position="38"/>
    </location>
</feature>
<dbReference type="GeneID" id="81590522"/>
<evidence type="ECO:0000256" key="2">
    <source>
        <dbReference type="SAM" id="Phobius"/>
    </source>
</evidence>
<reference evidence="3" key="2">
    <citation type="submission" date="2023-01" db="EMBL/GenBank/DDBJ databases">
        <authorList>
            <person name="Petersen C."/>
        </authorList>
    </citation>
    <scope>NUCLEOTIDE SEQUENCE</scope>
    <source>
        <strain evidence="3">IBT 12815</strain>
    </source>
</reference>
<keyword evidence="2" id="KW-1133">Transmembrane helix</keyword>
<proteinExistence type="predicted"/>
<name>A0AAD6GWE0_9EURO</name>
<protein>
    <submittedName>
        <fullName evidence="3">Uncharacterized protein</fullName>
    </submittedName>
</protein>
<sequence>MGRLHHADPPASSSHSLHSLDDAPPPYTDDTEPIFAPIQHPQPIQPVQPPTSIRPLCIIDSAYVLPGGKDVKPTDQVSLTLEPSLSSDSNELYEVIRRQIKLPPRPLLYVHGTHTESSNDKKNNKNNTHTDFKFKLDLAETMLTGWEGRSMDANWMETEILTDEDLKPAYRGGILRSRTYKPPKSQAAISLTADSDALLSRYDADEEHNSSPEAKNLKMWCERFCRDPASVKSYALPPYLRIKYTANLDLTTYRFTLHRKISGFDSNAMRNVLSSHIRELNYRGSISFDLFIAQRSITIYSPHWINRLRANRFVWWTVVLLQLWIIAWPVIFFMEKRYELVHTRWNASLIPESDSALAKCYAFGRDESSLAEYWAPAVKQAAWTRRQGEGDRLTRIDADRLQGYSTQQLLGLRGATSDTELERRERVNSGEGGFVDNLVGLVRGIGEVGQDWRFSAGWGANS</sequence>
<reference evidence="3" key="1">
    <citation type="journal article" date="2023" name="IMA Fungus">
        <title>Comparative genomic study of the Penicillium genus elucidates a diverse pangenome and 15 lateral gene transfer events.</title>
        <authorList>
            <person name="Petersen C."/>
            <person name="Sorensen T."/>
            <person name="Nielsen M.R."/>
            <person name="Sondergaard T.E."/>
            <person name="Sorensen J.L."/>
            <person name="Fitzpatrick D.A."/>
            <person name="Frisvad J.C."/>
            <person name="Nielsen K.L."/>
        </authorList>
    </citation>
    <scope>NUCLEOTIDE SEQUENCE</scope>
    <source>
        <strain evidence="3">IBT 12815</strain>
    </source>
</reference>